<feature type="domain" description="Polymerase nucleotidyl transferase" evidence="2">
    <location>
        <begin position="26"/>
        <end position="90"/>
    </location>
</feature>
<reference evidence="5" key="1">
    <citation type="journal article" date="2016" name="Genome Biol. Evol.">
        <title>Comparative 'omics' of the Fusarium fujikuroi species complex highlights differences in genetic potential and metabolite synthesis.</title>
        <authorList>
            <person name="Niehaus E.-M."/>
            <person name="Muensterkoetter M."/>
            <person name="Proctor R.H."/>
            <person name="Brown D.W."/>
            <person name="Sharon A."/>
            <person name="Idan Y."/>
            <person name="Oren-Young L."/>
            <person name="Sieber C.M."/>
            <person name="Novak O."/>
            <person name="Pencik A."/>
            <person name="Tarkowska D."/>
            <person name="Hromadova K."/>
            <person name="Freeman S."/>
            <person name="Maymon M."/>
            <person name="Elazar M."/>
            <person name="Youssef S.A."/>
            <person name="El-Shabrawy E.S.M."/>
            <person name="Shalaby A.B.A."/>
            <person name="Houterman P."/>
            <person name="Brock N.L."/>
            <person name="Burkhardt I."/>
            <person name="Tsavkelova E.A."/>
            <person name="Dickschat J.S."/>
            <person name="Galuszka P."/>
            <person name="Gueldener U."/>
            <person name="Tudzynski B."/>
        </authorList>
    </citation>
    <scope>NUCLEOTIDE SEQUENCE [LARGE SCALE GENOMIC DNA]</scope>
    <source>
        <strain evidence="5">MRC7560</strain>
    </source>
</reference>
<dbReference type="CDD" id="cd05403">
    <property type="entry name" value="NT_KNTase_like"/>
    <property type="match status" value="1"/>
</dbReference>
<dbReference type="AlphaFoldDB" id="A0A1L7TYQ8"/>
<evidence type="ECO:0000259" key="2">
    <source>
        <dbReference type="Pfam" id="PF01909"/>
    </source>
</evidence>
<name>A0A1L7TYQ8_FUSMA</name>
<proteinExistence type="predicted"/>
<evidence type="ECO:0000256" key="1">
    <source>
        <dbReference type="ARBA" id="ARBA00022679"/>
    </source>
</evidence>
<sequence length="266" mass="29513">MPVLPQTLVGVIMESNLPEHVKEYLSELVKRLTDHLKDQLVGVYLFGSASYDAYQPGLSDLDVQAIVKSPLETSEKEAIISRLTHKIFPCPATKLEFVVYAQGSVNPASRHPAFELNLNTGPHQSDHISLNPENESSHWFLLDIATGRQLGRCLYGADLTEAFGAIPRRWVLEGMADSLAWHQANEATSTNSVLNACRSWRYIATGEFCSKLEGANWAMKQDNCPAIVQHAVEGRKTGDKLDAGQVMKLYDVVVKANFDKLETEDD</sequence>
<dbReference type="EMBL" id="FCQH01000014">
    <property type="protein sequence ID" value="CVL03740.1"/>
    <property type="molecule type" value="Genomic_DNA"/>
</dbReference>
<feature type="domain" description="Adenylyltransferase AadA C-terminal" evidence="3">
    <location>
        <begin position="163"/>
        <end position="221"/>
    </location>
</feature>
<dbReference type="SUPFAM" id="SSF81301">
    <property type="entry name" value="Nucleotidyltransferase"/>
    <property type="match status" value="1"/>
</dbReference>
<keyword evidence="5" id="KW-1185">Reference proteome</keyword>
<protein>
    <recommendedName>
        <fullName evidence="6">Adenylyltransferase AadA C-terminal domain-containing protein</fullName>
    </recommendedName>
</protein>
<dbReference type="VEuPathDB" id="FungiDB:FMAN_15024"/>
<evidence type="ECO:0008006" key="6">
    <source>
        <dbReference type="Google" id="ProtNLM"/>
    </source>
</evidence>
<dbReference type="GO" id="GO:0016779">
    <property type="term" value="F:nucleotidyltransferase activity"/>
    <property type="evidence" value="ECO:0007669"/>
    <property type="project" value="InterPro"/>
</dbReference>
<dbReference type="Pfam" id="PF01909">
    <property type="entry name" value="NTP_transf_2"/>
    <property type="match status" value="1"/>
</dbReference>
<dbReference type="InterPro" id="IPR002934">
    <property type="entry name" value="Polymerase_NTP_transf_dom"/>
</dbReference>
<dbReference type="InterPro" id="IPR043519">
    <property type="entry name" value="NT_sf"/>
</dbReference>
<evidence type="ECO:0000313" key="4">
    <source>
        <dbReference type="EMBL" id="CVL03740.1"/>
    </source>
</evidence>
<dbReference type="Pfam" id="PF13427">
    <property type="entry name" value="AadA_C"/>
    <property type="match status" value="1"/>
</dbReference>
<accession>A0A1L7TYQ8</accession>
<dbReference type="InterPro" id="IPR025184">
    <property type="entry name" value="AadA_C"/>
</dbReference>
<dbReference type="Gene3D" id="3.30.460.10">
    <property type="entry name" value="Beta Polymerase, domain 2"/>
    <property type="match status" value="1"/>
</dbReference>
<evidence type="ECO:0000313" key="5">
    <source>
        <dbReference type="Proteomes" id="UP000184255"/>
    </source>
</evidence>
<dbReference type="RefSeq" id="XP_041688307.1">
    <property type="nucleotide sequence ID" value="XM_041822648.1"/>
</dbReference>
<evidence type="ECO:0000259" key="3">
    <source>
        <dbReference type="Pfam" id="PF13427"/>
    </source>
</evidence>
<gene>
    <name evidence="4" type="ORF">FMAN_15024</name>
</gene>
<comment type="caution">
    <text evidence="4">The sequence shown here is derived from an EMBL/GenBank/DDBJ whole genome shotgun (WGS) entry which is preliminary data.</text>
</comment>
<organism evidence="4 5">
    <name type="scientific">Fusarium mangiferae</name>
    <name type="common">Mango malformation disease fungus</name>
    <dbReference type="NCBI Taxonomy" id="192010"/>
    <lineage>
        <taxon>Eukaryota</taxon>
        <taxon>Fungi</taxon>
        <taxon>Dikarya</taxon>
        <taxon>Ascomycota</taxon>
        <taxon>Pezizomycotina</taxon>
        <taxon>Sordariomycetes</taxon>
        <taxon>Hypocreomycetidae</taxon>
        <taxon>Hypocreales</taxon>
        <taxon>Nectriaceae</taxon>
        <taxon>Fusarium</taxon>
        <taxon>Fusarium fujikuroi species complex</taxon>
    </lineage>
</organism>
<keyword evidence="1" id="KW-0808">Transferase</keyword>
<dbReference type="GeneID" id="65094267"/>
<dbReference type="Proteomes" id="UP000184255">
    <property type="component" value="Unassembled WGS sequence"/>
</dbReference>